<dbReference type="SMART" id="SM00507">
    <property type="entry name" value="HNHc"/>
    <property type="match status" value="1"/>
</dbReference>
<dbReference type="Gene3D" id="1.10.30.50">
    <property type="match status" value="1"/>
</dbReference>
<dbReference type="GO" id="GO:0003677">
    <property type="term" value="F:DNA binding"/>
    <property type="evidence" value="ECO:0007669"/>
    <property type="project" value="InterPro"/>
</dbReference>
<dbReference type="InterPro" id="IPR010982">
    <property type="entry name" value="Lambda_DNA-bd_dom_sf"/>
</dbReference>
<dbReference type="InterPro" id="IPR001387">
    <property type="entry name" value="Cro/C1-type_HTH"/>
</dbReference>
<accession>A0A830FSM9</accession>
<evidence type="ECO:0000256" key="1">
    <source>
        <dbReference type="SAM" id="MobiDB-lite"/>
    </source>
</evidence>
<evidence type="ECO:0000259" key="2">
    <source>
        <dbReference type="PROSITE" id="PS50943"/>
    </source>
</evidence>
<gene>
    <name evidence="3" type="ORF">GCM10009017_00590</name>
    <name evidence="4" type="ORF">J2752_000599</name>
</gene>
<dbReference type="RefSeq" id="WP_188868986.1">
    <property type="nucleotide sequence ID" value="NZ_BMOO01000001.1"/>
</dbReference>
<reference evidence="4" key="3">
    <citation type="submission" date="2021-03" db="EMBL/GenBank/DDBJ databases">
        <title>Genomic Encyclopedia of Type Strains, Phase IV (KMG-IV): sequencing the most valuable type-strain genomes for metagenomic binning, comparative biology and taxonomic classification.</title>
        <authorList>
            <person name="Goeker M."/>
        </authorList>
    </citation>
    <scope>NUCLEOTIDE SEQUENCE</scope>
    <source>
        <strain evidence="4">DSM 22443</strain>
    </source>
</reference>
<dbReference type="SUPFAM" id="SSF47413">
    <property type="entry name" value="lambda repressor-like DNA-binding domains"/>
    <property type="match status" value="1"/>
</dbReference>
<dbReference type="AlphaFoldDB" id="A0A830FSM9"/>
<name>A0A830FSM9_9EURY</name>
<dbReference type="EMBL" id="BMOO01000001">
    <property type="protein sequence ID" value="GGM54105.1"/>
    <property type="molecule type" value="Genomic_DNA"/>
</dbReference>
<keyword evidence="4" id="KW-0540">Nuclease</keyword>
<reference evidence="3" key="2">
    <citation type="submission" date="2020-09" db="EMBL/GenBank/DDBJ databases">
        <authorList>
            <person name="Sun Q."/>
            <person name="Ohkuma M."/>
        </authorList>
    </citation>
    <scope>NUCLEOTIDE SEQUENCE</scope>
    <source>
        <strain evidence="3">JCM 16108</strain>
    </source>
</reference>
<evidence type="ECO:0000313" key="4">
    <source>
        <dbReference type="EMBL" id="MBP1953718.1"/>
    </source>
</evidence>
<comment type="caution">
    <text evidence="3">The sequence shown here is derived from an EMBL/GenBank/DDBJ whole genome shotgun (WGS) entry which is preliminary data.</text>
</comment>
<dbReference type="CDD" id="cd00093">
    <property type="entry name" value="HTH_XRE"/>
    <property type="match status" value="1"/>
</dbReference>
<dbReference type="PROSITE" id="PS50943">
    <property type="entry name" value="HTH_CROC1"/>
    <property type="match status" value="1"/>
</dbReference>
<feature type="domain" description="HTH cro/C1-type" evidence="2">
    <location>
        <begin position="10"/>
        <end position="38"/>
    </location>
</feature>
<evidence type="ECO:0000313" key="5">
    <source>
        <dbReference type="Proteomes" id="UP000614609"/>
    </source>
</evidence>
<dbReference type="Proteomes" id="UP000765891">
    <property type="component" value="Unassembled WGS sequence"/>
</dbReference>
<dbReference type="Pfam" id="PF01844">
    <property type="entry name" value="HNH"/>
    <property type="match status" value="1"/>
</dbReference>
<reference evidence="3" key="1">
    <citation type="journal article" date="2014" name="Int. J. Syst. Evol. Microbiol.">
        <title>Complete genome sequence of Corynebacterium casei LMG S-19264T (=DSM 44701T), isolated from a smear-ripened cheese.</title>
        <authorList>
            <consortium name="US DOE Joint Genome Institute (JGI-PGF)"/>
            <person name="Walter F."/>
            <person name="Albersmeier A."/>
            <person name="Kalinowski J."/>
            <person name="Ruckert C."/>
        </authorList>
    </citation>
    <scope>NUCLEOTIDE SEQUENCE</scope>
    <source>
        <strain evidence="3">JCM 16108</strain>
    </source>
</reference>
<dbReference type="GO" id="GO:0008270">
    <property type="term" value="F:zinc ion binding"/>
    <property type="evidence" value="ECO:0007669"/>
    <property type="project" value="InterPro"/>
</dbReference>
<dbReference type="EMBL" id="JAGGKO010000001">
    <property type="protein sequence ID" value="MBP1953718.1"/>
    <property type="molecule type" value="Genomic_DNA"/>
</dbReference>
<protein>
    <submittedName>
        <fullName evidence="4">5-methylcytosine-specific restriction endonuclease McrA</fullName>
    </submittedName>
</protein>
<dbReference type="InterPro" id="IPR002711">
    <property type="entry name" value="HNH"/>
</dbReference>
<keyword evidence="4" id="KW-0378">Hydrolase</keyword>
<feature type="compositionally biased region" description="Basic and acidic residues" evidence="1">
    <location>
        <begin position="112"/>
        <end position="125"/>
    </location>
</feature>
<dbReference type="CDD" id="cd00085">
    <property type="entry name" value="HNHc"/>
    <property type="match status" value="1"/>
</dbReference>
<dbReference type="InterPro" id="IPR003615">
    <property type="entry name" value="HNH_nuc"/>
</dbReference>
<dbReference type="GO" id="GO:0004519">
    <property type="term" value="F:endonuclease activity"/>
    <property type="evidence" value="ECO:0007669"/>
    <property type="project" value="UniProtKB-KW"/>
</dbReference>
<feature type="region of interest" description="Disordered" evidence="1">
    <location>
        <begin position="102"/>
        <end position="137"/>
    </location>
</feature>
<proteinExistence type="predicted"/>
<dbReference type="OrthoDB" id="192298at2157"/>
<keyword evidence="4" id="KW-0255">Endonuclease</keyword>
<dbReference type="Proteomes" id="UP000614609">
    <property type="component" value="Unassembled WGS sequence"/>
</dbReference>
<evidence type="ECO:0000313" key="3">
    <source>
        <dbReference type="EMBL" id="GGM54105.1"/>
    </source>
</evidence>
<sequence>MNDYRDADWLREQYVERGRTQRGLAEACDVTPRTIRRWMNRHGIETRDVAGENHGLYGRERDDEVRARISESMRGREFDAETRERLADAKRGTTVPDDVRERIGDSLAGRSKSAETRRRMSEGHLGHPNPEWENDGSPLYGAGWADAREYVRNRDEVCQHCGGDGSEYDLEVHHLVPVRLFRVWDRPDVSDAHAHRNLVLLCQRCHVKAEHGLIDVERVERPL</sequence>
<organism evidence="3 5">
    <name type="scientific">Halarchaeum rubridurum</name>
    <dbReference type="NCBI Taxonomy" id="489911"/>
    <lineage>
        <taxon>Archaea</taxon>
        <taxon>Methanobacteriati</taxon>
        <taxon>Methanobacteriota</taxon>
        <taxon>Stenosarchaea group</taxon>
        <taxon>Halobacteria</taxon>
        <taxon>Halobacteriales</taxon>
        <taxon>Halobacteriaceae</taxon>
    </lineage>
</organism>
<keyword evidence="5" id="KW-1185">Reference proteome</keyword>